<evidence type="ECO:0000256" key="9">
    <source>
        <dbReference type="ARBA" id="ARBA00023157"/>
    </source>
</evidence>
<evidence type="ECO:0000256" key="4">
    <source>
        <dbReference type="ARBA" id="ARBA00022692"/>
    </source>
</evidence>
<dbReference type="Gene3D" id="1.20.1550.10">
    <property type="entry name" value="DsbB-like"/>
    <property type="match status" value="1"/>
</dbReference>
<evidence type="ECO:0000313" key="13">
    <source>
        <dbReference type="EMBL" id="MCX2818017.1"/>
    </source>
</evidence>
<comment type="subcellular location">
    <subcellularLocation>
        <location evidence="1">Membrane</location>
        <topology evidence="1">Multi-pass membrane protein</topology>
    </subcellularLocation>
</comment>
<name>A0A9Q4GFW6_9EURY</name>
<keyword evidence="8 12" id="KW-0472">Membrane</keyword>
<evidence type="ECO:0000256" key="3">
    <source>
        <dbReference type="ARBA" id="ARBA00022448"/>
    </source>
</evidence>
<comment type="similarity">
    <text evidence="2">Belongs to the DsbB family. BdbC subfamily.</text>
</comment>
<keyword evidence="5" id="KW-0249">Electron transport</keyword>
<evidence type="ECO:0000256" key="8">
    <source>
        <dbReference type="ARBA" id="ARBA00023136"/>
    </source>
</evidence>
<feature type="transmembrane region" description="Helical" evidence="12">
    <location>
        <begin position="38"/>
        <end position="56"/>
    </location>
</feature>
<evidence type="ECO:0000256" key="12">
    <source>
        <dbReference type="SAM" id="Phobius"/>
    </source>
</evidence>
<evidence type="ECO:0000256" key="6">
    <source>
        <dbReference type="ARBA" id="ARBA00022989"/>
    </source>
</evidence>
<feature type="transmembrane region" description="Helical" evidence="12">
    <location>
        <begin position="61"/>
        <end position="79"/>
    </location>
</feature>
<organism evidence="13 14">
    <name type="scientific">Halorutilus salinus</name>
    <dbReference type="NCBI Taxonomy" id="2487751"/>
    <lineage>
        <taxon>Archaea</taxon>
        <taxon>Methanobacteriati</taxon>
        <taxon>Methanobacteriota</taxon>
        <taxon>Stenosarchaea group</taxon>
        <taxon>Halobacteria</taxon>
        <taxon>Halorutilales</taxon>
        <taxon>Halorutilaceae</taxon>
        <taxon>Halorutilus</taxon>
    </lineage>
</organism>
<gene>
    <name evidence="13" type="ORF">EGH25_01425</name>
</gene>
<evidence type="ECO:0000256" key="5">
    <source>
        <dbReference type="ARBA" id="ARBA00022982"/>
    </source>
</evidence>
<dbReference type="GO" id="GO:0015035">
    <property type="term" value="F:protein-disulfide reductase activity"/>
    <property type="evidence" value="ECO:0007669"/>
    <property type="project" value="InterPro"/>
</dbReference>
<dbReference type="EMBL" id="RKLV01000001">
    <property type="protein sequence ID" value="MCX2818017.1"/>
    <property type="molecule type" value="Genomic_DNA"/>
</dbReference>
<dbReference type="PANTHER" id="PTHR43469:SF1">
    <property type="entry name" value="SPBETA PROPHAGE-DERIVED DISULFIDE BOND FORMATION PROTEIN B"/>
    <property type="match status" value="1"/>
</dbReference>
<evidence type="ECO:0000256" key="2">
    <source>
        <dbReference type="ARBA" id="ARBA00007602"/>
    </source>
</evidence>
<evidence type="ECO:0000256" key="10">
    <source>
        <dbReference type="ARBA" id="ARBA00023186"/>
    </source>
</evidence>
<dbReference type="RefSeq" id="WP_266085612.1">
    <property type="nucleotide sequence ID" value="NZ_RKLV01000001.1"/>
</dbReference>
<reference evidence="13" key="1">
    <citation type="submission" date="2022-09" db="EMBL/GenBank/DDBJ databases">
        <title>Haloadaptaus new haloarchaeum isolated from saline soil.</title>
        <authorList>
            <person name="Duran-Viseras A."/>
            <person name="Sanchez-Porro C."/>
            <person name="Ventosa A."/>
        </authorList>
    </citation>
    <scope>NUCLEOTIDE SEQUENCE</scope>
    <source>
        <strain evidence="13">F3-133</strain>
    </source>
</reference>
<dbReference type="GO" id="GO:0006457">
    <property type="term" value="P:protein folding"/>
    <property type="evidence" value="ECO:0007669"/>
    <property type="project" value="InterPro"/>
</dbReference>
<accession>A0A9Q4GFW6</accession>
<evidence type="ECO:0000256" key="7">
    <source>
        <dbReference type="ARBA" id="ARBA00023002"/>
    </source>
</evidence>
<proteinExistence type="inferred from homology"/>
<keyword evidence="10" id="KW-0143">Chaperone</keyword>
<dbReference type="Pfam" id="PF02600">
    <property type="entry name" value="DsbB"/>
    <property type="match status" value="1"/>
</dbReference>
<feature type="transmembrane region" description="Helical" evidence="12">
    <location>
        <begin position="12"/>
        <end position="32"/>
    </location>
</feature>
<dbReference type="GO" id="GO:0016020">
    <property type="term" value="C:membrane"/>
    <property type="evidence" value="ECO:0007669"/>
    <property type="project" value="UniProtKB-SubCell"/>
</dbReference>
<evidence type="ECO:0000256" key="11">
    <source>
        <dbReference type="ARBA" id="ARBA00023284"/>
    </source>
</evidence>
<dbReference type="InterPro" id="IPR003752">
    <property type="entry name" value="DiS_bond_form_DsbB/BdbC"/>
</dbReference>
<dbReference type="PANTHER" id="PTHR43469">
    <property type="entry name" value="DISULFIDE FORMATION PROTEIN-RELATED"/>
    <property type="match status" value="1"/>
</dbReference>
<dbReference type="InterPro" id="IPR023380">
    <property type="entry name" value="DsbB-like_sf"/>
</dbReference>
<keyword evidence="3" id="KW-0813">Transport</keyword>
<keyword evidence="4 12" id="KW-0812">Transmembrane</keyword>
<dbReference type="InterPro" id="IPR012187">
    <property type="entry name" value="Disulphide_bond_form_BdbC"/>
</dbReference>
<protein>
    <submittedName>
        <fullName evidence="13">Disulfide bond formation protein B</fullName>
    </submittedName>
</protein>
<keyword evidence="14" id="KW-1185">Reference proteome</keyword>
<comment type="caution">
    <text evidence="13">The sequence shown here is derived from an EMBL/GenBank/DDBJ whole genome shotgun (WGS) entry which is preliminary data.</text>
</comment>
<evidence type="ECO:0000313" key="14">
    <source>
        <dbReference type="Proteomes" id="UP001149411"/>
    </source>
</evidence>
<keyword evidence="9" id="KW-1015">Disulfide bond</keyword>
<keyword evidence="7" id="KW-0560">Oxidoreductase</keyword>
<evidence type="ECO:0000256" key="1">
    <source>
        <dbReference type="ARBA" id="ARBA00004141"/>
    </source>
</evidence>
<dbReference type="SUPFAM" id="SSF158442">
    <property type="entry name" value="DsbB-like"/>
    <property type="match status" value="1"/>
</dbReference>
<dbReference type="Proteomes" id="UP001149411">
    <property type="component" value="Unassembled WGS sequence"/>
</dbReference>
<keyword evidence="6 12" id="KW-1133">Transmembrane helix</keyword>
<dbReference type="AlphaFoldDB" id="A0A9Q4GFW6"/>
<feature type="transmembrane region" description="Helical" evidence="12">
    <location>
        <begin position="120"/>
        <end position="141"/>
    </location>
</feature>
<keyword evidence="11" id="KW-0676">Redox-active center</keyword>
<sequence>MDAKPDHRHAALIVAMVATSGSLYFSLVMGLVPCDLCWYQRILMYPLVPFIAVGLWRNDSLASYVLPLSVGGFAVALYHNYLQMTPATGACTSEVPCTVVQYSFPGLGIGGFTLFNGVTIPQMSLTAFGIITVLFLLPVVARVR</sequence>